<evidence type="ECO:0000313" key="2">
    <source>
        <dbReference type="EMBL" id="KIH50075.1"/>
    </source>
</evidence>
<dbReference type="AlphaFoldDB" id="A0A0C2FNC0"/>
<evidence type="ECO:0000313" key="3">
    <source>
        <dbReference type="Proteomes" id="UP000054047"/>
    </source>
</evidence>
<feature type="compositionally biased region" description="Basic and acidic residues" evidence="1">
    <location>
        <begin position="187"/>
        <end position="201"/>
    </location>
</feature>
<organism evidence="2 3">
    <name type="scientific">Ancylostoma duodenale</name>
    <dbReference type="NCBI Taxonomy" id="51022"/>
    <lineage>
        <taxon>Eukaryota</taxon>
        <taxon>Metazoa</taxon>
        <taxon>Ecdysozoa</taxon>
        <taxon>Nematoda</taxon>
        <taxon>Chromadorea</taxon>
        <taxon>Rhabditida</taxon>
        <taxon>Rhabditina</taxon>
        <taxon>Rhabditomorpha</taxon>
        <taxon>Strongyloidea</taxon>
        <taxon>Ancylostomatidae</taxon>
        <taxon>Ancylostomatinae</taxon>
        <taxon>Ancylostoma</taxon>
    </lineage>
</organism>
<feature type="compositionally biased region" description="Basic and acidic residues" evidence="1">
    <location>
        <begin position="137"/>
        <end position="167"/>
    </location>
</feature>
<evidence type="ECO:0000256" key="1">
    <source>
        <dbReference type="SAM" id="MobiDB-lite"/>
    </source>
</evidence>
<keyword evidence="3" id="KW-1185">Reference proteome</keyword>
<feature type="non-terminal residue" evidence="2">
    <location>
        <position position="1"/>
    </location>
</feature>
<dbReference type="OrthoDB" id="10543410at2759"/>
<dbReference type="Proteomes" id="UP000054047">
    <property type="component" value="Unassembled WGS sequence"/>
</dbReference>
<protein>
    <submittedName>
        <fullName evidence="2">Uncharacterized protein</fullName>
    </submittedName>
</protein>
<feature type="region of interest" description="Disordered" evidence="1">
    <location>
        <begin position="44"/>
        <end position="267"/>
    </location>
</feature>
<gene>
    <name evidence="2" type="ORF">ANCDUO_19849</name>
</gene>
<sequence>DMKRLIQLRFKDLLATLAQVLQADHQEMKFNQCVLPQPPLFYPQHQVPTSSTSNSSYSSHNGQQAPANRFPHRETSSSQPNMNAVAESSTKQRERRHGQDDYGYQKGRRDNYDQRQQRYNRNRDDWQRNRPYQPREGGYRDNRDKVERQQSFRERERERERSGRDDAAPGPSQQQQQHRQRVQGYNNRDRDYRQNDRDWNRGDSSGPDQLTWQQREMERNDNYRERQGRREYNNYRQRQYNKYDDDREEPVPEDPRVDRNDDDGWDD</sequence>
<feature type="compositionally biased region" description="Low complexity" evidence="1">
    <location>
        <begin position="49"/>
        <end position="59"/>
    </location>
</feature>
<proteinExistence type="predicted"/>
<accession>A0A0C2FNC0</accession>
<feature type="non-terminal residue" evidence="2">
    <location>
        <position position="267"/>
    </location>
</feature>
<dbReference type="EMBL" id="KN750909">
    <property type="protein sequence ID" value="KIH50075.1"/>
    <property type="molecule type" value="Genomic_DNA"/>
</dbReference>
<feature type="compositionally biased region" description="Basic and acidic residues" evidence="1">
    <location>
        <begin position="241"/>
        <end position="259"/>
    </location>
</feature>
<name>A0A0C2FNC0_9BILA</name>
<feature type="compositionally biased region" description="Basic and acidic residues" evidence="1">
    <location>
        <begin position="107"/>
        <end position="128"/>
    </location>
</feature>
<reference evidence="2 3" key="1">
    <citation type="submission" date="2013-12" db="EMBL/GenBank/DDBJ databases">
        <title>Draft genome of the parsitic nematode Ancylostoma duodenale.</title>
        <authorList>
            <person name="Mitreva M."/>
        </authorList>
    </citation>
    <scope>NUCLEOTIDE SEQUENCE [LARGE SCALE GENOMIC DNA]</scope>
    <source>
        <strain evidence="2 3">Zhejiang</strain>
    </source>
</reference>
<feature type="compositionally biased region" description="Polar residues" evidence="1">
    <location>
        <begin position="76"/>
        <end position="89"/>
    </location>
</feature>
<feature type="compositionally biased region" description="Polar residues" evidence="1">
    <location>
        <begin position="202"/>
        <end position="214"/>
    </location>
</feature>
<feature type="compositionally biased region" description="Basic and acidic residues" evidence="1">
    <location>
        <begin position="215"/>
        <end position="233"/>
    </location>
</feature>